<dbReference type="RefSeq" id="WP_194841827.1">
    <property type="nucleotide sequence ID" value="NZ_CP070341.1"/>
</dbReference>
<dbReference type="Pfam" id="PF03551">
    <property type="entry name" value="PadR"/>
    <property type="match status" value="1"/>
</dbReference>
<sequence length="107" mass="12223">MDQLTDLAYYILLSLLEEKHGYSIMKHVETLTNGEVTIGPASLYPSLKKLQNAGFIQLLEDKHDRRKTYLATQKGKIILMNEIERRSEMVDHGKSALNSSVTKFLNK</sequence>
<organism evidence="2 3">
    <name type="scientific">Bacillus cereus</name>
    <dbReference type="NCBI Taxonomy" id="1396"/>
    <lineage>
        <taxon>Bacteria</taxon>
        <taxon>Bacillati</taxon>
        <taxon>Bacillota</taxon>
        <taxon>Bacilli</taxon>
        <taxon>Bacillales</taxon>
        <taxon>Bacillaceae</taxon>
        <taxon>Bacillus</taxon>
        <taxon>Bacillus cereus group</taxon>
    </lineage>
</organism>
<keyword evidence="2" id="KW-0614">Plasmid</keyword>
<dbReference type="PANTHER" id="PTHR33169">
    <property type="entry name" value="PADR-FAMILY TRANSCRIPTIONAL REGULATOR"/>
    <property type="match status" value="1"/>
</dbReference>
<dbReference type="Proteomes" id="UP000663613">
    <property type="component" value="Plasmid pVKMB-370_2"/>
</dbReference>
<reference evidence="2 3" key="1">
    <citation type="submission" date="2021-02" db="EMBL/GenBank/DDBJ databases">
        <title>Bacillus cereus VKM B-370.</title>
        <authorList>
            <person name="Kazantseva O.A."/>
            <person name="Piligrimova E.G."/>
            <person name="Buzikov R.M."/>
            <person name="Shadrin A.M."/>
        </authorList>
    </citation>
    <scope>NUCLEOTIDE SEQUENCE [LARGE SCALE GENOMIC DNA]</scope>
    <source>
        <strain evidence="2 3">VKM B-370</strain>
        <plasmid evidence="2 3">pVKMB-370_2</plasmid>
    </source>
</reference>
<feature type="domain" description="Transcription regulator PadR N-terminal" evidence="1">
    <location>
        <begin position="13"/>
        <end position="77"/>
    </location>
</feature>
<proteinExistence type="predicted"/>
<dbReference type="InterPro" id="IPR052509">
    <property type="entry name" value="Metal_resp_DNA-bind_regulator"/>
</dbReference>
<dbReference type="SUPFAM" id="SSF46785">
    <property type="entry name" value="Winged helix' DNA-binding domain"/>
    <property type="match status" value="1"/>
</dbReference>
<name>A0ABD7DPN7_BACCE</name>
<dbReference type="AlphaFoldDB" id="A0ABD7DPN7"/>
<dbReference type="InterPro" id="IPR036388">
    <property type="entry name" value="WH-like_DNA-bd_sf"/>
</dbReference>
<dbReference type="PANTHER" id="PTHR33169:SF13">
    <property type="entry name" value="PADR-FAMILY TRANSCRIPTIONAL REGULATOR"/>
    <property type="match status" value="1"/>
</dbReference>
<dbReference type="Gene3D" id="1.10.10.10">
    <property type="entry name" value="Winged helix-like DNA-binding domain superfamily/Winged helix DNA-binding domain"/>
    <property type="match status" value="1"/>
</dbReference>
<accession>A0ABD7DPN7</accession>
<geneLocation type="plasmid" evidence="2 3">
    <name>pVKMB-370_2</name>
</geneLocation>
<protein>
    <submittedName>
        <fullName evidence="2">PadR family transcriptional regulator</fullName>
    </submittedName>
</protein>
<evidence type="ECO:0000259" key="1">
    <source>
        <dbReference type="Pfam" id="PF03551"/>
    </source>
</evidence>
<evidence type="ECO:0000313" key="2">
    <source>
        <dbReference type="EMBL" id="QRY18696.1"/>
    </source>
</evidence>
<dbReference type="InterPro" id="IPR005149">
    <property type="entry name" value="Tscrpt_reg_PadR_N"/>
</dbReference>
<dbReference type="InterPro" id="IPR036390">
    <property type="entry name" value="WH_DNA-bd_sf"/>
</dbReference>
<gene>
    <name evidence="2" type="ORF">JTF64_29415</name>
</gene>
<dbReference type="EMBL" id="CP070341">
    <property type="protein sequence ID" value="QRY18696.1"/>
    <property type="molecule type" value="Genomic_DNA"/>
</dbReference>
<evidence type="ECO:0000313" key="3">
    <source>
        <dbReference type="Proteomes" id="UP000663613"/>
    </source>
</evidence>